<gene>
    <name evidence="2" type="ORF">IAB27_01685</name>
</gene>
<organism evidence="2 3">
    <name type="scientific">Candidatus Coprosoma intestinipullorum</name>
    <dbReference type="NCBI Taxonomy" id="2840752"/>
    <lineage>
        <taxon>Bacteria</taxon>
        <taxon>Bacillati</taxon>
        <taxon>Bacillota</taxon>
        <taxon>Bacillota incertae sedis</taxon>
        <taxon>Candidatus Coprosoma</taxon>
    </lineage>
</organism>
<dbReference type="InterPro" id="IPR009045">
    <property type="entry name" value="Zn_M74/Hedgehog-like"/>
</dbReference>
<proteinExistence type="predicted"/>
<dbReference type="PANTHER" id="PTHR34385:SF1">
    <property type="entry name" value="PEPTIDOGLYCAN L-ALANYL-D-GLUTAMATE ENDOPEPTIDASE CWLK"/>
    <property type="match status" value="1"/>
</dbReference>
<dbReference type="EMBL" id="DVFV01000033">
    <property type="protein sequence ID" value="HIQ90330.1"/>
    <property type="molecule type" value="Genomic_DNA"/>
</dbReference>
<reference evidence="2" key="2">
    <citation type="journal article" date="2021" name="PeerJ">
        <title>Extensive microbial diversity within the chicken gut microbiome revealed by metagenomics and culture.</title>
        <authorList>
            <person name="Gilroy R."/>
            <person name="Ravi A."/>
            <person name="Getino M."/>
            <person name="Pursley I."/>
            <person name="Horton D.L."/>
            <person name="Alikhan N.F."/>
            <person name="Baker D."/>
            <person name="Gharbi K."/>
            <person name="Hall N."/>
            <person name="Watson M."/>
            <person name="Adriaenssens E.M."/>
            <person name="Foster-Nyarko E."/>
            <person name="Jarju S."/>
            <person name="Secka A."/>
            <person name="Antonio M."/>
            <person name="Oren A."/>
            <person name="Chaudhuri R.R."/>
            <person name="La Ragione R."/>
            <person name="Hildebrand F."/>
            <person name="Pallen M.J."/>
        </authorList>
    </citation>
    <scope>NUCLEOTIDE SEQUENCE</scope>
    <source>
        <strain evidence="2">CHK147-3167</strain>
    </source>
</reference>
<protein>
    <submittedName>
        <fullName evidence="2">M15 family metallopeptidase</fullName>
    </submittedName>
</protein>
<name>A0A9D1CYN4_9FIRM</name>
<dbReference type="Proteomes" id="UP000886786">
    <property type="component" value="Unassembled WGS sequence"/>
</dbReference>
<dbReference type="GO" id="GO:0006508">
    <property type="term" value="P:proteolysis"/>
    <property type="evidence" value="ECO:0007669"/>
    <property type="project" value="InterPro"/>
</dbReference>
<accession>A0A9D1CYN4</accession>
<dbReference type="InterPro" id="IPR058193">
    <property type="entry name" value="VanY/YodJ_core_dom"/>
</dbReference>
<dbReference type="PANTHER" id="PTHR34385">
    <property type="entry name" value="D-ALANYL-D-ALANINE CARBOXYPEPTIDASE"/>
    <property type="match status" value="1"/>
</dbReference>
<dbReference type="CDD" id="cd14852">
    <property type="entry name" value="LD-carboxypeptidase"/>
    <property type="match status" value="1"/>
</dbReference>
<dbReference type="AlphaFoldDB" id="A0A9D1CYN4"/>
<dbReference type="InterPro" id="IPR003709">
    <property type="entry name" value="VanY-like_core_dom"/>
</dbReference>
<sequence>MIIVNPFSDEYKVKNKFKEIGYSDNEISEIMKVIPEEDYNIILKRNYNDSLIDIITASGFKEEKLNEYLDYYEKNSENDIDNIITIVNSDYDLANYPASSLLTKLVNEKYYIDKNVARYLDYGNTHEVSTSKIVSLVNANVDLGFYNYTKETNLNDGNLVLVNKFYYLSGDYEPDDLVSLSGQYNGGVNNKMRKEAAQAFMRMVDAAILDNIIIKNSSAYRSYDYQVKLYNNYVKRDGKDAADIYSARAGFSEHQTGLCTDINVIDSSFEGTEESKWLINNAYKYGFILRFPKGKEDITGYKYEPWHYRYVGQEAAKVIYDNNLTLEEYYAYYVDNN</sequence>
<comment type="caution">
    <text evidence="2">The sequence shown here is derived from an EMBL/GenBank/DDBJ whole genome shotgun (WGS) entry which is preliminary data.</text>
</comment>
<dbReference type="Gene3D" id="3.30.1380.10">
    <property type="match status" value="1"/>
</dbReference>
<dbReference type="InterPro" id="IPR052179">
    <property type="entry name" value="DD-CPase-like"/>
</dbReference>
<evidence type="ECO:0000313" key="3">
    <source>
        <dbReference type="Proteomes" id="UP000886786"/>
    </source>
</evidence>
<reference evidence="2" key="1">
    <citation type="submission" date="2020-10" db="EMBL/GenBank/DDBJ databases">
        <authorList>
            <person name="Gilroy R."/>
        </authorList>
    </citation>
    <scope>NUCLEOTIDE SEQUENCE</scope>
    <source>
        <strain evidence="2">CHK147-3167</strain>
    </source>
</reference>
<dbReference type="Pfam" id="PF02557">
    <property type="entry name" value="VanY"/>
    <property type="match status" value="1"/>
</dbReference>
<dbReference type="SUPFAM" id="SSF55166">
    <property type="entry name" value="Hedgehog/DD-peptidase"/>
    <property type="match status" value="1"/>
</dbReference>
<dbReference type="GO" id="GO:0008233">
    <property type="term" value="F:peptidase activity"/>
    <property type="evidence" value="ECO:0007669"/>
    <property type="project" value="InterPro"/>
</dbReference>
<evidence type="ECO:0000313" key="2">
    <source>
        <dbReference type="EMBL" id="HIQ90330.1"/>
    </source>
</evidence>
<evidence type="ECO:0000259" key="1">
    <source>
        <dbReference type="Pfam" id="PF02557"/>
    </source>
</evidence>
<feature type="domain" description="D-alanyl-D-alanine carboxypeptidase-like core" evidence="1">
    <location>
        <begin position="190"/>
        <end position="312"/>
    </location>
</feature>